<accession>A0AC34Q2R1</accession>
<name>A0AC34Q2R1_9BILA</name>
<sequence length="129" mass="14952">MAYISYSTDIDELTPNTKTSQELFLIVETNYSNVVKNAFICKTADSKLVICYFLTFSRDVLEKLNEGDVIGLKFPKVQSLEGTDWFNAERFTENCFAIIESTTIRRLFSSEQSLWLHPSEILFERYCGY</sequence>
<proteinExistence type="predicted"/>
<organism evidence="1 2">
    <name type="scientific">Panagrolaimus sp. JU765</name>
    <dbReference type="NCBI Taxonomy" id="591449"/>
    <lineage>
        <taxon>Eukaryota</taxon>
        <taxon>Metazoa</taxon>
        <taxon>Ecdysozoa</taxon>
        <taxon>Nematoda</taxon>
        <taxon>Chromadorea</taxon>
        <taxon>Rhabditida</taxon>
        <taxon>Tylenchina</taxon>
        <taxon>Panagrolaimomorpha</taxon>
        <taxon>Panagrolaimoidea</taxon>
        <taxon>Panagrolaimidae</taxon>
        <taxon>Panagrolaimus</taxon>
    </lineage>
</organism>
<reference evidence="2" key="1">
    <citation type="submission" date="2022-11" db="UniProtKB">
        <authorList>
            <consortium name="WormBaseParasite"/>
        </authorList>
    </citation>
    <scope>IDENTIFICATION</scope>
</reference>
<protein>
    <submittedName>
        <fullName evidence="2">Uncharacterized protein</fullName>
    </submittedName>
</protein>
<dbReference type="Proteomes" id="UP000887576">
    <property type="component" value="Unplaced"/>
</dbReference>
<evidence type="ECO:0000313" key="2">
    <source>
        <dbReference type="WBParaSite" id="JU765_v2.g12376.t1"/>
    </source>
</evidence>
<evidence type="ECO:0000313" key="1">
    <source>
        <dbReference type="Proteomes" id="UP000887576"/>
    </source>
</evidence>
<dbReference type="WBParaSite" id="JU765_v2.g12376.t1">
    <property type="protein sequence ID" value="JU765_v2.g12376.t1"/>
    <property type="gene ID" value="JU765_v2.g12376"/>
</dbReference>